<dbReference type="PATRIC" id="fig|161398.10.peg.2296"/>
<evidence type="ECO:0000256" key="1">
    <source>
        <dbReference type="SAM" id="Phobius"/>
    </source>
</evidence>
<keyword evidence="1" id="KW-1133">Transmembrane helix</keyword>
<protein>
    <submittedName>
        <fullName evidence="2">Uncharacterized protein</fullName>
    </submittedName>
</protein>
<sequence>MKYKCPNCDKTIFNRRLSHCEFCNFELPRELLLSNAEKIKLDNEYKAAQLNTSRQRLSKDVGYSGVTETNEVSFLLGEPSLRARAPRKCIKCSLSVSEDFEECPYCFGKNKSEVNKVKVAYQQEMKSVQGLGKYFLFAFVIVALIMIGAFAI</sequence>
<proteinExistence type="predicted"/>
<dbReference type="AlphaFoldDB" id="A0A0S2K385"/>
<keyword evidence="1" id="KW-0812">Transmembrane</keyword>
<evidence type="ECO:0000313" key="2">
    <source>
        <dbReference type="EMBL" id="ALO42753.1"/>
    </source>
</evidence>
<dbReference type="RefSeq" id="WP_058030459.1">
    <property type="nucleotide sequence ID" value="NZ_CP013187.1"/>
</dbReference>
<name>A0A0S2K385_9GAMM</name>
<keyword evidence="3" id="KW-1185">Reference proteome</keyword>
<dbReference type="KEGG" id="pphe:PP2015_2256"/>
<gene>
    <name evidence="2" type="ORF">PP2015_2256</name>
</gene>
<reference evidence="2 3" key="1">
    <citation type="submission" date="2015-11" db="EMBL/GenBank/DDBJ databases">
        <authorList>
            <person name="Zhang Y."/>
            <person name="Guo Z."/>
        </authorList>
    </citation>
    <scope>NUCLEOTIDE SEQUENCE [LARGE SCALE GENOMIC DNA]</scope>
    <source>
        <strain evidence="2 3">KCTC 12086</strain>
    </source>
</reference>
<organism evidence="2 3">
    <name type="scientific">Pseudoalteromonas phenolica</name>
    <dbReference type="NCBI Taxonomy" id="161398"/>
    <lineage>
        <taxon>Bacteria</taxon>
        <taxon>Pseudomonadati</taxon>
        <taxon>Pseudomonadota</taxon>
        <taxon>Gammaproteobacteria</taxon>
        <taxon>Alteromonadales</taxon>
        <taxon>Pseudoalteromonadaceae</taxon>
        <taxon>Pseudoalteromonas</taxon>
    </lineage>
</organism>
<feature type="transmembrane region" description="Helical" evidence="1">
    <location>
        <begin position="134"/>
        <end position="151"/>
    </location>
</feature>
<dbReference type="OrthoDB" id="6308949at2"/>
<keyword evidence="1" id="KW-0472">Membrane</keyword>
<dbReference type="STRING" id="161398.PP2015_2256"/>
<accession>A0A0S2K385</accession>
<evidence type="ECO:0000313" key="3">
    <source>
        <dbReference type="Proteomes" id="UP000061457"/>
    </source>
</evidence>
<dbReference type="Proteomes" id="UP000061457">
    <property type="component" value="Chromosome I"/>
</dbReference>
<dbReference type="EMBL" id="CP013187">
    <property type="protein sequence ID" value="ALO42753.1"/>
    <property type="molecule type" value="Genomic_DNA"/>
</dbReference>